<comment type="caution">
    <text evidence="1">The sequence shown here is derived from an EMBL/GenBank/DDBJ whole genome shotgun (WGS) entry which is preliminary data.</text>
</comment>
<dbReference type="Proteomes" id="UP000295493">
    <property type="component" value="Unassembled WGS sequence"/>
</dbReference>
<organism evidence="1 2">
    <name type="scientific">Stakelama pacifica</name>
    <dbReference type="NCBI Taxonomy" id="517720"/>
    <lineage>
        <taxon>Bacteria</taxon>
        <taxon>Pseudomonadati</taxon>
        <taxon>Pseudomonadota</taxon>
        <taxon>Alphaproteobacteria</taxon>
        <taxon>Sphingomonadales</taxon>
        <taxon>Sphingomonadaceae</taxon>
        <taxon>Stakelama</taxon>
    </lineage>
</organism>
<dbReference type="EMBL" id="SNWD01000007">
    <property type="protein sequence ID" value="TDN81750.1"/>
    <property type="molecule type" value="Genomic_DNA"/>
</dbReference>
<gene>
    <name evidence="1" type="ORF">EV664_107152</name>
</gene>
<evidence type="ECO:0000313" key="2">
    <source>
        <dbReference type="Proteomes" id="UP000295493"/>
    </source>
</evidence>
<dbReference type="AlphaFoldDB" id="A0A4R6FLE8"/>
<keyword evidence="2" id="KW-1185">Reference proteome</keyword>
<evidence type="ECO:0000313" key="1">
    <source>
        <dbReference type="EMBL" id="TDN81750.1"/>
    </source>
</evidence>
<name>A0A4R6FLE8_9SPHN</name>
<protein>
    <submittedName>
        <fullName evidence="1">Uncharacterized protein</fullName>
    </submittedName>
</protein>
<sequence length="56" mass="6109">MTDQPRHFPTPASAAHQSRGLGKAHLFFGVDREGEALCLSGPVDAVLNPFHARRIK</sequence>
<accession>A0A4R6FLE8</accession>
<reference evidence="1 2" key="1">
    <citation type="submission" date="2019-03" db="EMBL/GenBank/DDBJ databases">
        <title>Genomic Encyclopedia of Type Strains, Phase IV (KMG-IV): sequencing the most valuable type-strain genomes for metagenomic binning, comparative biology and taxonomic classification.</title>
        <authorList>
            <person name="Goeker M."/>
        </authorList>
    </citation>
    <scope>NUCLEOTIDE SEQUENCE [LARGE SCALE GENOMIC DNA]</scope>
    <source>
        <strain evidence="1 2">DSM 25059</strain>
    </source>
</reference>
<proteinExistence type="predicted"/>
<dbReference type="RefSeq" id="WP_162848830.1">
    <property type="nucleotide sequence ID" value="NZ_SNWD01000007.1"/>
</dbReference>